<dbReference type="CDD" id="cd04486">
    <property type="entry name" value="YhcR_OBF_like"/>
    <property type="match status" value="1"/>
</dbReference>
<keyword evidence="2" id="KW-0732">Signal</keyword>
<dbReference type="EMBL" id="JAAZSQ010000022">
    <property type="protein sequence ID" value="NKX56334.1"/>
    <property type="molecule type" value="Genomic_DNA"/>
</dbReference>
<dbReference type="Gene3D" id="2.60.40.1260">
    <property type="entry name" value="Lamin Tail domain"/>
    <property type="match status" value="1"/>
</dbReference>
<feature type="region of interest" description="Disordered" evidence="1">
    <location>
        <begin position="179"/>
        <end position="233"/>
    </location>
</feature>
<dbReference type="CDD" id="cd10283">
    <property type="entry name" value="MnuA_DNase1-like"/>
    <property type="match status" value="1"/>
</dbReference>
<dbReference type="InterPro" id="IPR005135">
    <property type="entry name" value="Endo/exonuclease/phosphatase"/>
</dbReference>
<evidence type="ECO:0000256" key="2">
    <source>
        <dbReference type="SAM" id="SignalP"/>
    </source>
</evidence>
<dbReference type="RefSeq" id="WP_168488519.1">
    <property type="nucleotide sequence ID" value="NZ_JAAZSQ010000022.1"/>
</dbReference>
<dbReference type="Proteomes" id="UP000544090">
    <property type="component" value="Unassembled WGS sequence"/>
</dbReference>
<keyword evidence="4" id="KW-0540">Nuclease</keyword>
<dbReference type="Pfam" id="PF00932">
    <property type="entry name" value="LTD"/>
    <property type="match status" value="1"/>
</dbReference>
<evidence type="ECO:0000313" key="5">
    <source>
        <dbReference type="Proteomes" id="UP000544090"/>
    </source>
</evidence>
<dbReference type="GO" id="GO:0004519">
    <property type="term" value="F:endonuclease activity"/>
    <property type="evidence" value="ECO:0007669"/>
    <property type="project" value="UniProtKB-KW"/>
</dbReference>
<protein>
    <submittedName>
        <fullName evidence="4">ExeM/NucH family extracellular endonuclease</fullName>
    </submittedName>
</protein>
<evidence type="ECO:0000259" key="3">
    <source>
        <dbReference type="PROSITE" id="PS51841"/>
    </source>
</evidence>
<reference evidence="4 5" key="1">
    <citation type="submission" date="2020-04" db="EMBL/GenBank/DDBJ databases">
        <title>Arthrobacter sp. nov.</title>
        <authorList>
            <person name="Liu S."/>
        </authorList>
    </citation>
    <scope>NUCLEOTIDE SEQUENCE [LARGE SCALE GENOMIC DNA]</scope>
    <source>
        <strain evidence="4 5">E918</strain>
    </source>
</reference>
<evidence type="ECO:0000256" key="1">
    <source>
        <dbReference type="SAM" id="MobiDB-lite"/>
    </source>
</evidence>
<keyword evidence="5" id="KW-1185">Reference proteome</keyword>
<dbReference type="InterPro" id="IPR047971">
    <property type="entry name" value="ExeM-like"/>
</dbReference>
<dbReference type="PANTHER" id="PTHR42834:SF1">
    <property type="entry name" value="ENDONUCLEASE_EXONUCLEASE_PHOSPHATASE FAMILY PROTEIN (AFU_ORTHOLOGUE AFUA_3G09210)"/>
    <property type="match status" value="1"/>
</dbReference>
<feature type="chain" id="PRO_5039499352" evidence="2">
    <location>
        <begin position="35"/>
        <end position="849"/>
    </location>
</feature>
<evidence type="ECO:0000313" key="4">
    <source>
        <dbReference type="EMBL" id="NKX56334.1"/>
    </source>
</evidence>
<sequence length="849" mass="87812">MSAPTGSFPALRTGPAAVLAAGFAAALTAAPVFPAAPAAANPAGTGVVINEAYLSGGSAGAAYRNKFVELYNPTDAAVSLEGWSLQYRSATGTADPTGVVPLNGSIAPKGHFLVQASSNGTNGAELPAADVVSTLRPSGTSGTLILASQADALAGLGTGDVRDRAKVVDLLGYGSSNTFEGRAAAAPSGNTDVKSLNRTGAADTDDNRADFGLSPGITPTASGTGSGPDPEPAVRAIADIQGTGAASPLAGQRVATRGVVTAAYPAGGFNGYYLQTPGTGGDTSPRLRTASDAVFVYSPATVGEVRPGDHVQVAGTVGERFGLTELSVAEGGLEVLAEPAEAVKPAAIGWPAAEADREKFEGMLLSPRGDFTVTDNHGLNQYGEIGLAAGTGPLLQPTSVGAYGSDAFWQQTEENAARAVTLDDGAGTDYLRTGQDTPLPYLTPGSPVRVGAAVDFTSDVVLDYRFSQWRFQPLARLTAGNADTVQPAGFGNTRTDAPEEVGGNIRIATFNVLNYFTTTGDQLPGCTFYTDRDGNPVTVRGGCDARGAANAGNLQRQQAKLVAAINGLGADVVSLEEIENSAKFGKDRDAALATLTGALNQALVSAGMPGTWDYVRSPGQRPAVADEDVIRTAFIYNRAAVQAIDESVILSDEVNFDNAREPLAQTFKARHGSARTKFIVIANHFKSKGSAPASGPNADHGQGGWNADRVGQARALVAFAEVLKERAGTDKVFLAGDFNAYEHEDPVRILEEAGYISQGARTGKYSYSFDGMSGSLDHVFATAPADAAVTGADIWNINSVEPVALEYSRYNYNATNFYAPDMYRASDHDPLLVGLDLPVARDEARAGQK</sequence>
<comment type="caution">
    <text evidence="4">The sequence shown here is derived from an EMBL/GenBank/DDBJ whole genome shotgun (WGS) entry which is preliminary data.</text>
</comment>
<dbReference type="PROSITE" id="PS51841">
    <property type="entry name" value="LTD"/>
    <property type="match status" value="1"/>
</dbReference>
<dbReference type="NCBIfam" id="NF033681">
    <property type="entry name" value="ExeM_NucH_DNase"/>
    <property type="match status" value="1"/>
</dbReference>
<dbReference type="InterPro" id="IPR036691">
    <property type="entry name" value="Endo/exonu/phosph_ase_sf"/>
</dbReference>
<dbReference type="AlphaFoldDB" id="A0A7X6K715"/>
<dbReference type="Pfam" id="PF03372">
    <property type="entry name" value="Exo_endo_phos"/>
    <property type="match status" value="1"/>
</dbReference>
<dbReference type="SUPFAM" id="SSF56219">
    <property type="entry name" value="DNase I-like"/>
    <property type="match status" value="1"/>
</dbReference>
<dbReference type="PANTHER" id="PTHR42834">
    <property type="entry name" value="ENDONUCLEASE/EXONUCLEASE/PHOSPHATASE FAMILY PROTEIN (AFU_ORTHOLOGUE AFUA_3G09210)"/>
    <property type="match status" value="1"/>
</dbReference>
<accession>A0A7X6K715</accession>
<proteinExistence type="predicted"/>
<dbReference type="InterPro" id="IPR036415">
    <property type="entry name" value="Lamin_tail_dom_sf"/>
</dbReference>
<gene>
    <name evidence="4" type="ORF">HGG74_17745</name>
</gene>
<organism evidence="4 5">
    <name type="scientific">Arthrobacter mobilis</name>
    <dbReference type="NCBI Taxonomy" id="2724944"/>
    <lineage>
        <taxon>Bacteria</taxon>
        <taxon>Bacillati</taxon>
        <taxon>Actinomycetota</taxon>
        <taxon>Actinomycetes</taxon>
        <taxon>Micrococcales</taxon>
        <taxon>Micrococcaceae</taxon>
        <taxon>Arthrobacter</taxon>
    </lineage>
</organism>
<dbReference type="InterPro" id="IPR001322">
    <property type="entry name" value="Lamin_tail_dom"/>
</dbReference>
<feature type="signal peptide" evidence="2">
    <location>
        <begin position="1"/>
        <end position="34"/>
    </location>
</feature>
<name>A0A7X6K715_9MICC</name>
<keyword evidence="4" id="KW-0378">Hydrolase</keyword>
<feature type="compositionally biased region" description="Polar residues" evidence="1">
    <location>
        <begin position="188"/>
        <end position="198"/>
    </location>
</feature>
<keyword evidence="4" id="KW-0255">Endonuclease</keyword>
<feature type="domain" description="LTD" evidence="3">
    <location>
        <begin position="34"/>
        <end position="202"/>
    </location>
</feature>
<dbReference type="Gene3D" id="3.60.10.10">
    <property type="entry name" value="Endonuclease/exonuclease/phosphatase"/>
    <property type="match status" value="1"/>
</dbReference>
<dbReference type="SUPFAM" id="SSF74853">
    <property type="entry name" value="Lamin A/C globular tail domain"/>
    <property type="match status" value="1"/>
</dbReference>